<dbReference type="PANTHER" id="PTHR19328:SF13">
    <property type="entry name" value="HIPL1 PROTEIN"/>
    <property type="match status" value="1"/>
</dbReference>
<evidence type="ECO:0000259" key="3">
    <source>
        <dbReference type="Pfam" id="PF07995"/>
    </source>
</evidence>
<comment type="caution">
    <text evidence="4">The sequence shown here is derived from an EMBL/GenBank/DDBJ whole genome shotgun (WGS) entry which is preliminary data.</text>
</comment>
<dbReference type="Pfam" id="PF07995">
    <property type="entry name" value="GSDH"/>
    <property type="match status" value="1"/>
</dbReference>
<accession>A0ABS3I7G2</accession>
<feature type="chain" id="PRO_5045363326" evidence="2">
    <location>
        <begin position="23"/>
        <end position="378"/>
    </location>
</feature>
<feature type="region of interest" description="Disordered" evidence="1">
    <location>
        <begin position="28"/>
        <end position="61"/>
    </location>
</feature>
<sequence>MPVPRTHALALALSAVVCLALAGCGTPGPDEEAAVPGTPSRAGASTGVSSPAASAAVRGPAGEPRAVATGLEAPWSIAFLGSTPLISERDSADVLELRGDGTTRVVGTVEGVSAEGEGGLLGLAVDDEGRLFAYSTGEDGNRVQRFELTGEPGALGLGPGETVLDGIPSASFHDGGRIAFGPDGMLYVTTGDAGDGDAAQDLGSLAGKILRMTPGGEVPGDNPFDGSFVYSYGHRNPQGIDWARDGTMFASEFGQNTWDELNVITPGGNYGWPVVEGVAGDDRYVDPVQQWSPREASPSGLGIAGGTIFVANLRGSVLRAVPVAEPSRSAEFWPGQYGRLRDVTVSPAGDLWFLTNNTDGRGTPGPDDDRLLAVPLAE</sequence>
<feature type="signal peptide" evidence="2">
    <location>
        <begin position="1"/>
        <end position="22"/>
    </location>
</feature>
<dbReference type="InterPro" id="IPR011042">
    <property type="entry name" value="6-blade_b-propeller_TolB-like"/>
</dbReference>
<dbReference type="EMBL" id="JAFMPK010000029">
    <property type="protein sequence ID" value="MBO0608931.1"/>
    <property type="molecule type" value="Genomic_DNA"/>
</dbReference>
<evidence type="ECO:0000313" key="4">
    <source>
        <dbReference type="EMBL" id="MBO0608931.1"/>
    </source>
</evidence>
<dbReference type="PROSITE" id="PS51257">
    <property type="entry name" value="PROKAR_LIPOPROTEIN"/>
    <property type="match status" value="1"/>
</dbReference>
<dbReference type="Proteomes" id="UP000664617">
    <property type="component" value="Unassembled WGS sequence"/>
</dbReference>
<dbReference type="RefSeq" id="WP_207274892.1">
    <property type="nucleotide sequence ID" value="NZ_JAFMPK010000029.1"/>
</dbReference>
<proteinExistence type="predicted"/>
<dbReference type="Gene3D" id="2.120.10.30">
    <property type="entry name" value="TolB, C-terminal domain"/>
    <property type="match status" value="1"/>
</dbReference>
<dbReference type="InterPro" id="IPR011041">
    <property type="entry name" value="Quinoprot_gluc/sorb_DH_b-prop"/>
</dbReference>
<evidence type="ECO:0000256" key="2">
    <source>
        <dbReference type="SAM" id="SignalP"/>
    </source>
</evidence>
<name>A0ABS3I7G2_9MICO</name>
<dbReference type="PANTHER" id="PTHR19328">
    <property type="entry name" value="HEDGEHOG-INTERACTING PROTEIN"/>
    <property type="match status" value="1"/>
</dbReference>
<reference evidence="5" key="2">
    <citation type="submission" date="2023-07" db="EMBL/GenBank/DDBJ databases">
        <title>Myceligenerans salitolerans sp. nov., a halotolerant actinomycete isolated from a salt lake in Xinjiang, China.</title>
        <authorList>
            <person name="Guan T."/>
        </authorList>
    </citation>
    <scope>NUCLEOTIDE SEQUENCE [LARGE SCALE GENOMIC DNA]</scope>
    <source>
        <strain evidence="5">XHU 5031</strain>
    </source>
</reference>
<keyword evidence="5" id="KW-1185">Reference proteome</keyword>
<gene>
    <name evidence="4" type="ORF">J0911_07785</name>
</gene>
<protein>
    <submittedName>
        <fullName evidence="4">PQQ-dependent sugar dehydrogenase</fullName>
    </submittedName>
</protein>
<organism evidence="4 5">
    <name type="scientific">Myceligenerans salitolerans</name>
    <dbReference type="NCBI Taxonomy" id="1230528"/>
    <lineage>
        <taxon>Bacteria</taxon>
        <taxon>Bacillati</taxon>
        <taxon>Actinomycetota</taxon>
        <taxon>Actinomycetes</taxon>
        <taxon>Micrococcales</taxon>
        <taxon>Promicromonosporaceae</taxon>
        <taxon>Myceligenerans</taxon>
    </lineage>
</organism>
<dbReference type="SUPFAM" id="SSF50952">
    <property type="entry name" value="Soluble quinoprotein glucose dehydrogenase"/>
    <property type="match status" value="1"/>
</dbReference>
<evidence type="ECO:0000313" key="5">
    <source>
        <dbReference type="Proteomes" id="UP000664617"/>
    </source>
</evidence>
<keyword evidence="2" id="KW-0732">Signal</keyword>
<evidence type="ECO:0000256" key="1">
    <source>
        <dbReference type="SAM" id="MobiDB-lite"/>
    </source>
</evidence>
<dbReference type="InterPro" id="IPR012938">
    <property type="entry name" value="Glc/Sorbosone_DH"/>
</dbReference>
<reference evidence="4 5" key="1">
    <citation type="submission" date="2021-03" db="EMBL/GenBank/DDBJ databases">
        <authorList>
            <person name="Xin L."/>
        </authorList>
    </citation>
    <scope>NUCLEOTIDE SEQUENCE [LARGE SCALE GENOMIC DNA]</scope>
    <source>
        <strain evidence="4 5">XHU 5031</strain>
    </source>
</reference>
<feature type="domain" description="Glucose/Sorbosone dehydrogenase" evidence="3">
    <location>
        <begin position="71"/>
        <end position="361"/>
    </location>
</feature>